<dbReference type="PANTHER" id="PTHR35891:SF2">
    <property type="entry name" value="THIOL:DISULFIDE INTERCHANGE PROTEIN DSBA"/>
    <property type="match status" value="1"/>
</dbReference>
<evidence type="ECO:0000313" key="8">
    <source>
        <dbReference type="EMBL" id="UVW35236.1"/>
    </source>
</evidence>
<dbReference type="SUPFAM" id="SSF52833">
    <property type="entry name" value="Thioredoxin-like"/>
    <property type="match status" value="1"/>
</dbReference>
<comment type="subcellular location">
    <subcellularLocation>
        <location evidence="5">Periplasm</location>
    </subcellularLocation>
</comment>
<evidence type="ECO:0000256" key="2">
    <source>
        <dbReference type="ARBA" id="ARBA00022729"/>
    </source>
</evidence>
<evidence type="ECO:0000256" key="5">
    <source>
        <dbReference type="PIRNR" id="PIRNR001488"/>
    </source>
</evidence>
<accession>A0ABY5TRH8</accession>
<protein>
    <recommendedName>
        <fullName evidence="5">Thiol:disulfide interchange protein</fullName>
    </recommendedName>
</protein>
<dbReference type="PANTHER" id="PTHR35891">
    <property type="entry name" value="THIOL:DISULFIDE INTERCHANGE PROTEIN DSBA"/>
    <property type="match status" value="1"/>
</dbReference>
<keyword evidence="2 6" id="KW-0732">Signal</keyword>
<keyword evidence="9" id="KW-1185">Reference proteome</keyword>
<dbReference type="PIRSF" id="PIRSF001488">
    <property type="entry name" value="Tdi_protein"/>
    <property type="match status" value="1"/>
</dbReference>
<dbReference type="InterPro" id="IPR023205">
    <property type="entry name" value="DsbA/DsbL"/>
</dbReference>
<feature type="chain" id="PRO_5046015005" description="Thiol:disulfide interchange protein" evidence="6">
    <location>
        <begin position="23"/>
        <end position="213"/>
    </location>
</feature>
<dbReference type="Pfam" id="PF01323">
    <property type="entry name" value="DSBA"/>
    <property type="match status" value="1"/>
</dbReference>
<dbReference type="InterPro" id="IPR001853">
    <property type="entry name" value="DSBA-like_thioredoxin_dom"/>
</dbReference>
<organism evidence="8 9">
    <name type="scientific">SAR92 clade bacterium H455</name>
    <dbReference type="NCBI Taxonomy" id="2974818"/>
    <lineage>
        <taxon>Bacteria</taxon>
        <taxon>Pseudomonadati</taxon>
        <taxon>Pseudomonadota</taxon>
        <taxon>Gammaproteobacteria</taxon>
        <taxon>Cellvibrionales</taxon>
        <taxon>Porticoccaceae</taxon>
        <taxon>SAR92 clade</taxon>
    </lineage>
</organism>
<evidence type="ECO:0000256" key="1">
    <source>
        <dbReference type="ARBA" id="ARBA00005791"/>
    </source>
</evidence>
<reference evidence="8" key="1">
    <citation type="submission" date="2022-08" db="EMBL/GenBank/DDBJ databases">
        <title>Catabolic pathway analysis in culturable SAR92 clade bacteria reveals their overlooked roles in DMSP degradation in coastal seas.</title>
        <authorList>
            <person name="He X."/>
            <person name="Zhang X."/>
            <person name="Zhang Y."/>
        </authorList>
    </citation>
    <scope>NUCLEOTIDE SEQUENCE</scope>
    <source>
        <strain evidence="8">H455</strain>
    </source>
</reference>
<feature type="signal peptide" evidence="6">
    <location>
        <begin position="1"/>
        <end position="22"/>
    </location>
</feature>
<dbReference type="InterPro" id="IPR050824">
    <property type="entry name" value="Thiol_disulfide_DsbA"/>
</dbReference>
<sequence length="213" mass="23808">MLRRISSYVFLLLLLPVSLGCAAEDSAFKAGVDYEVLPQAVRTANPSKIEVNEVFAYSCGHCFNFEAVLEPWVETLAADVDMQRTPAVWQPSMELYARAYYSASMLKVLDQVHMPIFEAIHVKREAIRSEQDLTKFFVAAGVSAEKFTQVYNSFGMSSMVNQAKARMRGYRTQGTPEMVVNGKYRVSSRMSGGFEGMIKVADYLIAKERAAAQ</sequence>
<evidence type="ECO:0000259" key="7">
    <source>
        <dbReference type="Pfam" id="PF01323"/>
    </source>
</evidence>
<keyword evidence="5" id="KW-0574">Periplasm</keyword>
<proteinExistence type="inferred from homology"/>
<evidence type="ECO:0000313" key="9">
    <source>
        <dbReference type="Proteomes" id="UP001059934"/>
    </source>
</evidence>
<evidence type="ECO:0000256" key="4">
    <source>
        <dbReference type="ARBA" id="ARBA00023284"/>
    </source>
</evidence>
<comment type="similarity">
    <text evidence="1">Belongs to the thioredoxin family. DsbA subfamily.</text>
</comment>
<feature type="domain" description="DSBA-like thioredoxin" evidence="7">
    <location>
        <begin position="86"/>
        <end position="189"/>
    </location>
</feature>
<keyword evidence="4" id="KW-0676">Redox-active center</keyword>
<dbReference type="Gene3D" id="3.40.30.10">
    <property type="entry name" value="Glutaredoxin"/>
    <property type="match status" value="1"/>
</dbReference>
<dbReference type="CDD" id="cd03019">
    <property type="entry name" value="DsbA_DsbA"/>
    <property type="match status" value="1"/>
</dbReference>
<evidence type="ECO:0000256" key="6">
    <source>
        <dbReference type="SAM" id="SignalP"/>
    </source>
</evidence>
<gene>
    <name evidence="8" type="ORF">NYF23_01195</name>
</gene>
<evidence type="ECO:0000256" key="3">
    <source>
        <dbReference type="ARBA" id="ARBA00023157"/>
    </source>
</evidence>
<dbReference type="Proteomes" id="UP001059934">
    <property type="component" value="Chromosome"/>
</dbReference>
<dbReference type="EMBL" id="CP103416">
    <property type="protein sequence ID" value="UVW35236.1"/>
    <property type="molecule type" value="Genomic_DNA"/>
</dbReference>
<name>A0ABY5TRH8_9GAMM</name>
<dbReference type="InterPro" id="IPR036249">
    <property type="entry name" value="Thioredoxin-like_sf"/>
</dbReference>
<keyword evidence="3 5" id="KW-1015">Disulfide bond</keyword>